<proteinExistence type="predicted"/>
<protein>
    <submittedName>
        <fullName evidence="1">8303_t:CDS:1</fullName>
    </submittedName>
</protein>
<dbReference type="EMBL" id="CAJVPM010000185">
    <property type="protein sequence ID" value="CAG8437703.1"/>
    <property type="molecule type" value="Genomic_DNA"/>
</dbReference>
<evidence type="ECO:0000313" key="1">
    <source>
        <dbReference type="EMBL" id="CAG8437703.1"/>
    </source>
</evidence>
<organism evidence="1 2">
    <name type="scientific">Scutellospora calospora</name>
    <dbReference type="NCBI Taxonomy" id="85575"/>
    <lineage>
        <taxon>Eukaryota</taxon>
        <taxon>Fungi</taxon>
        <taxon>Fungi incertae sedis</taxon>
        <taxon>Mucoromycota</taxon>
        <taxon>Glomeromycotina</taxon>
        <taxon>Glomeromycetes</taxon>
        <taxon>Diversisporales</taxon>
        <taxon>Gigasporaceae</taxon>
        <taxon>Scutellospora</taxon>
    </lineage>
</organism>
<sequence>MSVLEIAKELLDEQLKKNPNIRKTHNKPTIYENPLLFQRPPFPPLINLDENVKLKHDGTVPTMSSNSFMIYRKYYIDNLKSQNVKIPMMTIFSPVIANSWKNEPLHQIIYDLDTEVIFLKSSHMTKKENIKKNQNDKLEYGNEFFFNENNDNEYLPKEFEKNKDNTIYYLDRFIPIKQDIEKQKDSYIHYPEYLFNNNEYKKRLYWYHVSNRYYFLKYNHRT</sequence>
<dbReference type="Proteomes" id="UP000789860">
    <property type="component" value="Unassembled WGS sequence"/>
</dbReference>
<keyword evidence="2" id="KW-1185">Reference proteome</keyword>
<accession>A0ACA9JUX6</accession>
<name>A0ACA9JUX6_9GLOM</name>
<evidence type="ECO:0000313" key="2">
    <source>
        <dbReference type="Proteomes" id="UP000789860"/>
    </source>
</evidence>
<reference evidence="1" key="1">
    <citation type="submission" date="2021-06" db="EMBL/GenBank/DDBJ databases">
        <authorList>
            <person name="Kallberg Y."/>
            <person name="Tangrot J."/>
            <person name="Rosling A."/>
        </authorList>
    </citation>
    <scope>NUCLEOTIDE SEQUENCE</scope>
    <source>
        <strain evidence="1">AU212A</strain>
    </source>
</reference>
<comment type="caution">
    <text evidence="1">The sequence shown here is derived from an EMBL/GenBank/DDBJ whole genome shotgun (WGS) entry which is preliminary data.</text>
</comment>
<gene>
    <name evidence="1" type="ORF">SCALOS_LOCUS388</name>
</gene>